<dbReference type="EMBL" id="CADEBD010000323">
    <property type="protein sequence ID" value="CAB3245046.1"/>
    <property type="molecule type" value="Genomic_DNA"/>
</dbReference>
<feature type="domain" description="Reverse transcriptase" evidence="1">
    <location>
        <begin position="43"/>
        <end position="151"/>
    </location>
</feature>
<proteinExistence type="predicted"/>
<evidence type="ECO:0000313" key="3">
    <source>
        <dbReference type="Proteomes" id="UP000494256"/>
    </source>
</evidence>
<dbReference type="SUPFAM" id="SSF56672">
    <property type="entry name" value="DNA/RNA polymerases"/>
    <property type="match status" value="1"/>
</dbReference>
<comment type="caution">
    <text evidence="2">The sequence shown here is derived from an EMBL/GenBank/DDBJ whole genome shotgun (WGS) entry which is preliminary data.</text>
</comment>
<evidence type="ECO:0000259" key="1">
    <source>
        <dbReference type="Pfam" id="PF00078"/>
    </source>
</evidence>
<sequence length="162" mass="18505">MISVVASDLALIFNRCIECGVFPDLMKHSKIIPLFKAGSTSDPTNYRPISVLPTFSKIFEKIILDQLQTHFSASKILHRKQFGFRRGRSTSDAGVELLENIFSAWEDKQDALGVFFYLSQAFDCVFHETLIRKLHYYGIRNTALDLLISYLGKRIQRVEVNG</sequence>
<evidence type="ECO:0000313" key="2">
    <source>
        <dbReference type="EMBL" id="CAB3245046.1"/>
    </source>
</evidence>
<organism evidence="2 3">
    <name type="scientific">Arctia plantaginis</name>
    <name type="common">Wood tiger moth</name>
    <name type="synonym">Phalaena plantaginis</name>
    <dbReference type="NCBI Taxonomy" id="874455"/>
    <lineage>
        <taxon>Eukaryota</taxon>
        <taxon>Metazoa</taxon>
        <taxon>Ecdysozoa</taxon>
        <taxon>Arthropoda</taxon>
        <taxon>Hexapoda</taxon>
        <taxon>Insecta</taxon>
        <taxon>Pterygota</taxon>
        <taxon>Neoptera</taxon>
        <taxon>Endopterygota</taxon>
        <taxon>Lepidoptera</taxon>
        <taxon>Glossata</taxon>
        <taxon>Ditrysia</taxon>
        <taxon>Noctuoidea</taxon>
        <taxon>Erebidae</taxon>
        <taxon>Arctiinae</taxon>
        <taxon>Arctia</taxon>
    </lineage>
</organism>
<dbReference type="Proteomes" id="UP000494256">
    <property type="component" value="Unassembled WGS sequence"/>
</dbReference>
<protein>
    <recommendedName>
        <fullName evidence="1">Reverse transcriptase domain-containing protein</fullName>
    </recommendedName>
</protein>
<dbReference type="InterPro" id="IPR043502">
    <property type="entry name" value="DNA/RNA_pol_sf"/>
</dbReference>
<dbReference type="OrthoDB" id="6380398at2759"/>
<reference evidence="2 3" key="1">
    <citation type="submission" date="2020-04" db="EMBL/GenBank/DDBJ databases">
        <authorList>
            <person name="Wallbank WR R."/>
            <person name="Pardo Diaz C."/>
            <person name="Kozak K."/>
            <person name="Martin S."/>
            <person name="Jiggins C."/>
            <person name="Moest M."/>
            <person name="Warren A I."/>
            <person name="Byers J.R.P. K."/>
            <person name="Montejo-Kovacevich G."/>
            <person name="Yen C E."/>
        </authorList>
    </citation>
    <scope>NUCLEOTIDE SEQUENCE [LARGE SCALE GENOMIC DNA]</scope>
</reference>
<dbReference type="AlphaFoldDB" id="A0A8S1AJ88"/>
<dbReference type="GO" id="GO:0071897">
    <property type="term" value="P:DNA biosynthetic process"/>
    <property type="evidence" value="ECO:0007669"/>
    <property type="project" value="UniProtKB-ARBA"/>
</dbReference>
<accession>A0A8S1AJ88</accession>
<dbReference type="PANTHER" id="PTHR19446">
    <property type="entry name" value="REVERSE TRANSCRIPTASES"/>
    <property type="match status" value="1"/>
</dbReference>
<gene>
    <name evidence="2" type="ORF">APLA_LOCUS10923</name>
</gene>
<name>A0A8S1AJ88_ARCPL</name>
<dbReference type="InterPro" id="IPR000477">
    <property type="entry name" value="RT_dom"/>
</dbReference>
<dbReference type="Pfam" id="PF00078">
    <property type="entry name" value="RVT_1"/>
    <property type="match status" value="1"/>
</dbReference>